<reference evidence="1 2" key="1">
    <citation type="journal article" date="2014" name="BMC Genomics">
        <title>Comparison of environmental and isolate Sulfobacillus genomes reveals diverse carbon, sulfur, nitrogen, and hydrogen metabolisms.</title>
        <authorList>
            <person name="Justice N.B."/>
            <person name="Norman A."/>
            <person name="Brown C.T."/>
            <person name="Singh A."/>
            <person name="Thomas B.C."/>
            <person name="Banfield J.F."/>
        </authorList>
    </citation>
    <scope>NUCLEOTIDE SEQUENCE [LARGE SCALE GENOMIC DNA]</scope>
    <source>
        <strain evidence="1">AMDSBA5</strain>
    </source>
</reference>
<name>A0A2T2X4V3_SULTH</name>
<protein>
    <submittedName>
        <fullName evidence="1">Uncharacterized protein</fullName>
    </submittedName>
</protein>
<accession>A0A2T2X4V3</accession>
<sequence length="95" mass="10822">MFVLAHAAWQQNQPQRATWIGRAIVKRALKEEWLDLEIDTVAMLGKQYLKLNRPARAVSALEVVIGLPRHTSRAWAAAAYNLGVALWRDDTTKRK</sequence>
<dbReference type="Proteomes" id="UP000242705">
    <property type="component" value="Unassembled WGS sequence"/>
</dbReference>
<gene>
    <name evidence="1" type="ORF">C7B47_01965</name>
</gene>
<organism evidence="1 2">
    <name type="scientific">Sulfobacillus thermosulfidooxidans</name>
    <dbReference type="NCBI Taxonomy" id="28034"/>
    <lineage>
        <taxon>Bacteria</taxon>
        <taxon>Bacillati</taxon>
        <taxon>Bacillota</taxon>
        <taxon>Clostridia</taxon>
        <taxon>Eubacteriales</taxon>
        <taxon>Clostridiales Family XVII. Incertae Sedis</taxon>
        <taxon>Sulfobacillus</taxon>
    </lineage>
</organism>
<evidence type="ECO:0000313" key="1">
    <source>
        <dbReference type="EMBL" id="PSR29507.1"/>
    </source>
</evidence>
<dbReference type="EMBL" id="PXYX01000002">
    <property type="protein sequence ID" value="PSR29507.1"/>
    <property type="molecule type" value="Genomic_DNA"/>
</dbReference>
<dbReference type="AlphaFoldDB" id="A0A2T2X4V3"/>
<dbReference type="InterPro" id="IPR011990">
    <property type="entry name" value="TPR-like_helical_dom_sf"/>
</dbReference>
<proteinExistence type="predicted"/>
<comment type="caution">
    <text evidence="1">The sequence shown here is derived from an EMBL/GenBank/DDBJ whole genome shotgun (WGS) entry which is preliminary data.</text>
</comment>
<evidence type="ECO:0000313" key="2">
    <source>
        <dbReference type="Proteomes" id="UP000242705"/>
    </source>
</evidence>
<dbReference type="SUPFAM" id="SSF48452">
    <property type="entry name" value="TPR-like"/>
    <property type="match status" value="1"/>
</dbReference>